<evidence type="ECO:0000313" key="6">
    <source>
        <dbReference type="Ensembl" id="ENSPREP00000025665.1"/>
    </source>
</evidence>
<evidence type="ECO:0000313" key="7">
    <source>
        <dbReference type="Proteomes" id="UP000242638"/>
    </source>
</evidence>
<reference evidence="6" key="3">
    <citation type="submission" date="2025-09" db="UniProtKB">
        <authorList>
            <consortium name="Ensembl"/>
        </authorList>
    </citation>
    <scope>IDENTIFICATION</scope>
    <source>
        <strain evidence="6">Guanapo</strain>
    </source>
</reference>
<dbReference type="Proteomes" id="UP000242638">
    <property type="component" value="Unassembled WGS sequence"/>
</dbReference>
<name>A0A3P9PV33_POERE</name>
<sequence>MAECWNTHTGDAVYRSRDAIKNLKIKVRIQKVTSTAVLSQHLQDQVLSQKCRKDIELKTLTSQGDNEEEVVVGWQEKLFSQYEVELFQNEAACQTPLDRQYHAEIRAINKAKGRRNQRIFTYTDHDRYTNCFSLHQLHNDLVSTTKSSPTFLAERMASVRHRRQERRTMDSSITKSRIINWDPTDEFVKSSHVVNNAMQTMHIMGDLDLGNMWKEAHEYFCKLKVRVMLVLFCRIVTDGEKREVWRLTLENASRVMKLEEREREQIMYKDSQTTDILIHSPLFPPVGILRYLLHGEIVSANDFEYDNLYINFFMELPNNWSSLPFQSMSGVTQTCRTKSLGKENVAFFSYPFSFEAFYMSEKENEELIPQWPVLYFKVLSLDFWQRYRTEGYGYLLFPAMPGKHTVTCHTWRPVQTGTVSALRRFFIGGSAELEDNSYVRVPGTFKGERLSRFGFCTETTGSVTFRLHCIQQARAFADAALLKKRRQKVVDHLGGFSQQGMVCSILEAYQRAHKRLQEARESLPRDVLNSAAQLQPESSA</sequence>
<keyword evidence="2" id="KW-0963">Cytoplasm</keyword>
<comment type="subcellular location">
    <subcellularLocation>
        <location evidence="1">Cytoplasm</location>
        <location evidence="1">Cytoskeleton</location>
        <location evidence="1">Cilium basal body</location>
    </subcellularLocation>
</comment>
<dbReference type="PROSITE" id="PS51381">
    <property type="entry name" value="C2_B9"/>
    <property type="match status" value="1"/>
</dbReference>
<dbReference type="AlphaFoldDB" id="A0A3P9PV33"/>
<evidence type="ECO:0000256" key="2">
    <source>
        <dbReference type="ARBA" id="ARBA00022490"/>
    </source>
</evidence>
<dbReference type="Bgee" id="ENSPREG00000017218">
    <property type="expression patterns" value="Expressed in head and 1 other cell type or tissue"/>
</dbReference>
<organism evidence="6 7">
    <name type="scientific">Poecilia reticulata</name>
    <name type="common">Guppy</name>
    <name type="synonym">Acanthophacelus reticulatus</name>
    <dbReference type="NCBI Taxonomy" id="8081"/>
    <lineage>
        <taxon>Eukaryota</taxon>
        <taxon>Metazoa</taxon>
        <taxon>Chordata</taxon>
        <taxon>Craniata</taxon>
        <taxon>Vertebrata</taxon>
        <taxon>Euteleostomi</taxon>
        <taxon>Actinopterygii</taxon>
        <taxon>Neopterygii</taxon>
        <taxon>Teleostei</taxon>
        <taxon>Neoteleostei</taxon>
        <taxon>Acanthomorphata</taxon>
        <taxon>Ovalentaria</taxon>
        <taxon>Atherinomorphae</taxon>
        <taxon>Cyprinodontiformes</taxon>
        <taxon>Poeciliidae</taxon>
        <taxon>Poeciliinae</taxon>
        <taxon>Poecilia</taxon>
    </lineage>
</organism>
<keyword evidence="4" id="KW-0206">Cytoskeleton</keyword>
<dbReference type="Ensembl" id="ENSPRET00000025921.1">
    <property type="protein sequence ID" value="ENSPREP00000025665.1"/>
    <property type="gene ID" value="ENSPREG00000017218.1"/>
</dbReference>
<keyword evidence="3" id="KW-0970">Cilium biogenesis/degradation</keyword>
<reference evidence="6" key="2">
    <citation type="submission" date="2025-08" db="UniProtKB">
        <authorList>
            <consortium name="Ensembl"/>
        </authorList>
    </citation>
    <scope>IDENTIFICATION</scope>
    <source>
        <strain evidence="6">Guanapo</strain>
    </source>
</reference>
<dbReference type="STRING" id="8081.ENSPREP00000025665"/>
<accession>A0A3P9PV33</accession>
<dbReference type="InterPro" id="IPR010796">
    <property type="entry name" value="C2_B9-type_dom"/>
</dbReference>
<dbReference type="GO" id="GO:0060030">
    <property type="term" value="P:dorsal convergence"/>
    <property type="evidence" value="ECO:0007669"/>
    <property type="project" value="Ensembl"/>
</dbReference>
<dbReference type="GO" id="GO:0060271">
    <property type="term" value="P:cilium assembly"/>
    <property type="evidence" value="ECO:0007669"/>
    <property type="project" value="TreeGrafter"/>
</dbReference>
<evidence type="ECO:0000256" key="4">
    <source>
        <dbReference type="ARBA" id="ARBA00023212"/>
    </source>
</evidence>
<protein>
    <submittedName>
        <fullName evidence="6">MKS transition zone complex subunit 1</fullName>
    </submittedName>
</protein>
<dbReference type="Pfam" id="PF07162">
    <property type="entry name" value="B9-C2"/>
    <property type="match status" value="1"/>
</dbReference>
<evidence type="ECO:0000256" key="1">
    <source>
        <dbReference type="ARBA" id="ARBA00004120"/>
    </source>
</evidence>
<keyword evidence="5" id="KW-0966">Cell projection</keyword>
<dbReference type="PANTHER" id="PTHR12968">
    <property type="entry name" value="B9 DOMAIN-CONTAINING"/>
    <property type="match status" value="1"/>
</dbReference>
<dbReference type="PANTHER" id="PTHR12968:SF4">
    <property type="entry name" value="TECTONIC-LIKE COMPLEX MEMBER MKS1"/>
    <property type="match status" value="1"/>
</dbReference>
<proteinExistence type="predicted"/>
<keyword evidence="7" id="KW-1185">Reference proteome</keyword>
<evidence type="ECO:0000256" key="5">
    <source>
        <dbReference type="ARBA" id="ARBA00023273"/>
    </source>
</evidence>
<dbReference type="GeneTree" id="ENSGT00510000047471"/>
<evidence type="ECO:0000256" key="3">
    <source>
        <dbReference type="ARBA" id="ARBA00022794"/>
    </source>
</evidence>
<dbReference type="GO" id="GO:0036038">
    <property type="term" value="C:MKS complex"/>
    <property type="evidence" value="ECO:0007669"/>
    <property type="project" value="TreeGrafter"/>
</dbReference>
<reference evidence="7" key="1">
    <citation type="submission" date="2013-11" db="EMBL/GenBank/DDBJ databases">
        <title>The genomic landscape of the Guanapo guppy.</title>
        <authorList>
            <person name="Kuenstner A."/>
            <person name="Dreyer C."/>
        </authorList>
    </citation>
    <scope>NUCLEOTIDE SEQUENCE</scope>
    <source>
        <strain evidence="7">Guanapo</strain>
    </source>
</reference>